<organism evidence="1 2">
    <name type="scientific">Falsiroseomonas stagni DSM 19981</name>
    <dbReference type="NCBI Taxonomy" id="1123062"/>
    <lineage>
        <taxon>Bacteria</taxon>
        <taxon>Pseudomonadati</taxon>
        <taxon>Pseudomonadota</taxon>
        <taxon>Alphaproteobacteria</taxon>
        <taxon>Acetobacterales</taxon>
        <taxon>Roseomonadaceae</taxon>
        <taxon>Falsiroseomonas</taxon>
    </lineage>
</organism>
<gene>
    <name evidence="1" type="ORF">SAMN02745775_110112</name>
</gene>
<proteinExistence type="predicted"/>
<dbReference type="EMBL" id="FOSQ01000010">
    <property type="protein sequence ID" value="SFK90956.1"/>
    <property type="molecule type" value="Genomic_DNA"/>
</dbReference>
<dbReference type="STRING" id="1123062.SAMN02745775_110112"/>
<evidence type="ECO:0000313" key="1">
    <source>
        <dbReference type="EMBL" id="SFK90956.1"/>
    </source>
</evidence>
<sequence>MKSVLTGALAAIVIAVGAYVVLDQNFQRTADQRFTTEGVRL</sequence>
<accession>A0A1I4DFR7</accession>
<reference evidence="1 2" key="1">
    <citation type="submission" date="2016-10" db="EMBL/GenBank/DDBJ databases">
        <authorList>
            <person name="de Groot N.N."/>
        </authorList>
    </citation>
    <scope>NUCLEOTIDE SEQUENCE [LARGE SCALE GENOMIC DNA]</scope>
    <source>
        <strain evidence="1 2">DSM 19981</strain>
    </source>
</reference>
<keyword evidence="2" id="KW-1185">Reference proteome</keyword>
<dbReference type="AlphaFoldDB" id="A0A1I4DFR7"/>
<protein>
    <submittedName>
        <fullName evidence="1">Uncharacterized protein</fullName>
    </submittedName>
</protein>
<dbReference type="RefSeq" id="WP_281244650.1">
    <property type="nucleotide sequence ID" value="NZ_FOSQ01000010.1"/>
</dbReference>
<name>A0A1I4DFR7_9PROT</name>
<evidence type="ECO:0000313" key="2">
    <source>
        <dbReference type="Proteomes" id="UP000199473"/>
    </source>
</evidence>
<dbReference type="Proteomes" id="UP000199473">
    <property type="component" value="Unassembled WGS sequence"/>
</dbReference>